<proteinExistence type="predicted"/>
<dbReference type="InParanoid" id="F2TYW6"/>
<accession>F2TYW6</accession>
<evidence type="ECO:0000256" key="1">
    <source>
        <dbReference type="SAM" id="MobiDB-lite"/>
    </source>
</evidence>
<feature type="compositionally biased region" description="Basic and acidic residues" evidence="1">
    <location>
        <begin position="11"/>
        <end position="25"/>
    </location>
</feature>
<reference evidence="2" key="1">
    <citation type="submission" date="2009-08" db="EMBL/GenBank/DDBJ databases">
        <title>Annotation of Salpingoeca rosetta.</title>
        <authorList>
            <consortium name="The Broad Institute Genome Sequencing Platform"/>
            <person name="Russ C."/>
            <person name="Cuomo C."/>
            <person name="Burger G."/>
            <person name="Gray M.W."/>
            <person name="Holland P.W.H."/>
            <person name="King N."/>
            <person name="Lang F.B.F."/>
            <person name="Roger A.J."/>
            <person name="Ruiz-Trillo I."/>
            <person name="Young S.K."/>
            <person name="Zeng Q."/>
            <person name="Gargeya S."/>
            <person name="Alvarado L."/>
            <person name="Berlin A."/>
            <person name="Chapman S.B."/>
            <person name="Chen Z."/>
            <person name="Freedman E."/>
            <person name="Gellesch M."/>
            <person name="Goldberg J."/>
            <person name="Griggs A."/>
            <person name="Gujja S."/>
            <person name="Heilman E."/>
            <person name="Heiman D."/>
            <person name="Howarth C."/>
            <person name="Mehta T."/>
            <person name="Neiman D."/>
            <person name="Pearson M."/>
            <person name="Roberts A."/>
            <person name="Saif S."/>
            <person name="Shea T."/>
            <person name="Shenoy N."/>
            <person name="Sisk P."/>
            <person name="Stolte C."/>
            <person name="Sykes S."/>
            <person name="White J."/>
            <person name="Yandava C."/>
            <person name="Haas B."/>
            <person name="Nusbaum C."/>
            <person name="Birren B."/>
        </authorList>
    </citation>
    <scope>NUCLEOTIDE SEQUENCE [LARGE SCALE GENOMIC DNA]</scope>
    <source>
        <strain evidence="2">ATCC 50818</strain>
    </source>
</reference>
<organism evidence="3">
    <name type="scientific">Salpingoeca rosetta (strain ATCC 50818 / BSB-021)</name>
    <dbReference type="NCBI Taxonomy" id="946362"/>
    <lineage>
        <taxon>Eukaryota</taxon>
        <taxon>Choanoflagellata</taxon>
        <taxon>Craspedida</taxon>
        <taxon>Salpingoecidae</taxon>
        <taxon>Salpingoeca</taxon>
    </lineage>
</organism>
<dbReference type="AlphaFoldDB" id="F2TYW6"/>
<feature type="region of interest" description="Disordered" evidence="1">
    <location>
        <begin position="1"/>
        <end position="208"/>
    </location>
</feature>
<feature type="compositionally biased region" description="Acidic residues" evidence="1">
    <location>
        <begin position="103"/>
        <end position="128"/>
    </location>
</feature>
<protein>
    <submittedName>
        <fullName evidence="2">Uncharacterized protein</fullName>
    </submittedName>
</protein>
<evidence type="ECO:0000313" key="2">
    <source>
        <dbReference type="EMBL" id="EGD78790.1"/>
    </source>
</evidence>
<keyword evidence="3" id="KW-1185">Reference proteome</keyword>
<dbReference type="KEGG" id="sre:PTSG_01766"/>
<feature type="compositionally biased region" description="Pro residues" evidence="1">
    <location>
        <begin position="180"/>
        <end position="195"/>
    </location>
</feature>
<feature type="compositionally biased region" description="Polar residues" evidence="1">
    <location>
        <begin position="196"/>
        <end position="205"/>
    </location>
</feature>
<dbReference type="Proteomes" id="UP000007799">
    <property type="component" value="Unassembled WGS sequence"/>
</dbReference>
<feature type="compositionally biased region" description="Low complexity" evidence="1">
    <location>
        <begin position="129"/>
        <end position="157"/>
    </location>
</feature>
<dbReference type="RefSeq" id="XP_004997746.1">
    <property type="nucleotide sequence ID" value="XM_004997689.1"/>
</dbReference>
<name>F2TYW6_SALR5</name>
<dbReference type="GeneID" id="16078341"/>
<sequence length="287" mass="31348">MEDVRATSGHDQSHYHQHEKFHFGESDFGGGAAFGIAADDGHLSDGYVSEPSGSPTHCHDGAYGTPRSGQDLGVPVHEYNEFCDFPADQLEDDDSEGSSQQDQEQEAQEDQDEQEAQEDQQAQDEQEAQEALGDASGASTTASTTASTGSLTPTSSTHIDRVTGMTEPQTPAICKGMPGDLPPLPPKPPKLPPRPQNTKSGSALTKSKRAFKVIKTELQKLRRPHDGKVLADLYVEERRKLQNQRSQAKKREAAAGEMYETQCCNVQLKRAIYDATYALHALSRMLH</sequence>
<evidence type="ECO:0000313" key="3">
    <source>
        <dbReference type="Proteomes" id="UP000007799"/>
    </source>
</evidence>
<gene>
    <name evidence="2" type="ORF">PTSG_01766</name>
</gene>
<dbReference type="EMBL" id="GL832957">
    <property type="protein sequence ID" value="EGD78790.1"/>
    <property type="molecule type" value="Genomic_DNA"/>
</dbReference>